<comment type="caution">
    <text evidence="1">The sequence shown here is derived from an EMBL/GenBank/DDBJ whole genome shotgun (WGS) entry which is preliminary data.</text>
</comment>
<organism evidence="1 2">
    <name type="scientific">Halorubrum californiense DSM 19288</name>
    <dbReference type="NCBI Taxonomy" id="1227465"/>
    <lineage>
        <taxon>Archaea</taxon>
        <taxon>Methanobacteriati</taxon>
        <taxon>Methanobacteriota</taxon>
        <taxon>Stenosarchaea group</taxon>
        <taxon>Halobacteria</taxon>
        <taxon>Halobacteriales</taxon>
        <taxon>Haloferacaceae</taxon>
        <taxon>Halorubrum</taxon>
    </lineage>
</organism>
<keyword evidence="2" id="KW-1185">Reference proteome</keyword>
<sequence length="112" mass="12717">MDSLAAARYFSITAEATEKVDYNWMDLSGITLSHVVEVNHENRCVTLKWKNVCDTKVTEFTLMSDISCSWMASPVLCDFKSPLWTLILVEIPIPPARIEMAQPRSQRAFVCC</sequence>
<reference evidence="1 2" key="1">
    <citation type="journal article" date="2014" name="PLoS Genet.">
        <title>Phylogenetically driven sequencing of extremely halophilic archaea reveals strategies for static and dynamic osmo-response.</title>
        <authorList>
            <person name="Becker E.A."/>
            <person name="Seitzer P.M."/>
            <person name="Tritt A."/>
            <person name="Larsen D."/>
            <person name="Krusor M."/>
            <person name="Yao A.I."/>
            <person name="Wu D."/>
            <person name="Madern D."/>
            <person name="Eisen J.A."/>
            <person name="Darling A.E."/>
            <person name="Facciotti M.T."/>
        </authorList>
    </citation>
    <scope>NUCLEOTIDE SEQUENCE [LARGE SCALE GENOMIC DNA]</scope>
    <source>
        <strain evidence="1 2">DSM 19288</strain>
    </source>
</reference>
<evidence type="ECO:0000313" key="2">
    <source>
        <dbReference type="Proteomes" id="UP000011586"/>
    </source>
</evidence>
<proteinExistence type="predicted"/>
<dbReference type="Proteomes" id="UP000011586">
    <property type="component" value="Unassembled WGS sequence"/>
</dbReference>
<evidence type="ECO:0000313" key="1">
    <source>
        <dbReference type="EMBL" id="ELZ46092.1"/>
    </source>
</evidence>
<name>M0EGT3_9EURY</name>
<protein>
    <submittedName>
        <fullName evidence="1">Uncharacterized protein</fullName>
    </submittedName>
</protein>
<dbReference type="EMBL" id="AOJK01000024">
    <property type="protein sequence ID" value="ELZ46092.1"/>
    <property type="molecule type" value="Genomic_DNA"/>
</dbReference>
<gene>
    <name evidence="1" type="ORF">C463_04866</name>
</gene>
<dbReference type="AlphaFoldDB" id="M0EGT3"/>
<accession>M0EGT3</accession>